<feature type="region of interest" description="Disordered" evidence="1">
    <location>
        <begin position="364"/>
        <end position="385"/>
    </location>
</feature>
<evidence type="ECO:0000313" key="3">
    <source>
        <dbReference type="Proteomes" id="UP000087766"/>
    </source>
</evidence>
<feature type="domain" description="Reverse transcriptase" evidence="2">
    <location>
        <begin position="259"/>
        <end position="351"/>
    </location>
</feature>
<keyword evidence="3" id="KW-1185">Reference proteome</keyword>
<dbReference type="InterPro" id="IPR000477">
    <property type="entry name" value="RT_dom"/>
</dbReference>
<protein>
    <submittedName>
        <fullName evidence="4">Uncharacterized protein LOC106778662</fullName>
    </submittedName>
</protein>
<dbReference type="SUPFAM" id="SSF56672">
    <property type="entry name" value="DNA/RNA polymerases"/>
    <property type="match status" value="1"/>
</dbReference>
<gene>
    <name evidence="4" type="primary">LOC106778662</name>
</gene>
<evidence type="ECO:0000313" key="4">
    <source>
        <dbReference type="RefSeq" id="XP_014522131.1"/>
    </source>
</evidence>
<dbReference type="InterPro" id="IPR053134">
    <property type="entry name" value="RNA-dir_DNA_polymerase"/>
</dbReference>
<dbReference type="STRING" id="3916.A0A1S3VUR7"/>
<dbReference type="Proteomes" id="UP000087766">
    <property type="component" value="Unplaced"/>
</dbReference>
<evidence type="ECO:0000256" key="1">
    <source>
        <dbReference type="SAM" id="MobiDB-lite"/>
    </source>
</evidence>
<dbReference type="OrthoDB" id="1928766at2759"/>
<dbReference type="RefSeq" id="XP_014522131.1">
    <property type="nucleotide sequence ID" value="XM_014666645.1"/>
</dbReference>
<dbReference type="Pfam" id="PF00078">
    <property type="entry name" value="RVT_1"/>
    <property type="match status" value="1"/>
</dbReference>
<reference evidence="4" key="1">
    <citation type="submission" date="2025-08" db="UniProtKB">
        <authorList>
            <consortium name="RefSeq"/>
        </authorList>
    </citation>
    <scope>IDENTIFICATION</scope>
    <source>
        <tissue evidence="4">Leaf</tissue>
    </source>
</reference>
<dbReference type="GeneID" id="106778662"/>
<dbReference type="KEGG" id="vra:106778662"/>
<dbReference type="AlphaFoldDB" id="A0A1S3VUR7"/>
<dbReference type="InterPro" id="IPR043128">
    <property type="entry name" value="Rev_trsase/Diguanyl_cyclase"/>
</dbReference>
<accession>A0A1S3VUR7</accession>
<name>A0A1S3VUR7_VIGRR</name>
<dbReference type="InterPro" id="IPR043502">
    <property type="entry name" value="DNA/RNA_pol_sf"/>
</dbReference>
<dbReference type="Gene3D" id="3.10.10.10">
    <property type="entry name" value="HIV Type 1 Reverse Transcriptase, subunit A, domain 1"/>
    <property type="match status" value="1"/>
</dbReference>
<sequence length="385" mass="43768">MPPITFTNEDFHAPDPDQDDPMIIIAKIARYGVGKLLIDQDSLIVGFAGERVDTRGYFDLRTRLGTGWESEEKGVRAIVSTPHLTMKYLTSRGTIYTVRVDQKTTRECYAAGLKMYPKKARRKMNKLEVAMANLDPRTNTDGRLEPMGETLPVIIGKDASQTTTMASDLEEEVEKQLRVILWRNRDLFAWTATDMLGIHPSVMSHKLALFKEARLVAQKKRRMGEEKRKAVEAEVNKLKEARFVREVTYTTWLANVVMVKKANDKWHMCTDYTDLNKACPKDSHPLPSIDAQVDGAFGHKILSFLDAYSGYNQIPMYAPDREKMTFITEKANFCYEVTPFGLKNASATYEISYQLGRVVKGKALRPPTSQNQVDERKYPINLAGR</sequence>
<evidence type="ECO:0000259" key="2">
    <source>
        <dbReference type="Pfam" id="PF00078"/>
    </source>
</evidence>
<dbReference type="Gene3D" id="3.30.70.270">
    <property type="match status" value="1"/>
</dbReference>
<dbReference type="CDD" id="cd01647">
    <property type="entry name" value="RT_LTR"/>
    <property type="match status" value="1"/>
</dbReference>
<dbReference type="PANTHER" id="PTHR24559:SF444">
    <property type="entry name" value="REVERSE TRANSCRIPTASE DOMAIN-CONTAINING PROTEIN"/>
    <property type="match status" value="1"/>
</dbReference>
<organism evidence="3 4">
    <name type="scientific">Vigna radiata var. radiata</name>
    <name type="common">Mung bean</name>
    <name type="synonym">Phaseolus aureus</name>
    <dbReference type="NCBI Taxonomy" id="3916"/>
    <lineage>
        <taxon>Eukaryota</taxon>
        <taxon>Viridiplantae</taxon>
        <taxon>Streptophyta</taxon>
        <taxon>Embryophyta</taxon>
        <taxon>Tracheophyta</taxon>
        <taxon>Spermatophyta</taxon>
        <taxon>Magnoliopsida</taxon>
        <taxon>eudicotyledons</taxon>
        <taxon>Gunneridae</taxon>
        <taxon>Pentapetalae</taxon>
        <taxon>rosids</taxon>
        <taxon>fabids</taxon>
        <taxon>Fabales</taxon>
        <taxon>Fabaceae</taxon>
        <taxon>Papilionoideae</taxon>
        <taxon>50 kb inversion clade</taxon>
        <taxon>NPAAA clade</taxon>
        <taxon>indigoferoid/millettioid clade</taxon>
        <taxon>Phaseoleae</taxon>
        <taxon>Vigna</taxon>
    </lineage>
</organism>
<dbReference type="PANTHER" id="PTHR24559">
    <property type="entry name" value="TRANSPOSON TY3-I GAG-POL POLYPROTEIN"/>
    <property type="match status" value="1"/>
</dbReference>
<proteinExistence type="predicted"/>